<sequence>MRVQALSRTSDAATPSCCPWCGEAAVLELAEAWSDHAFLIETCCLTAHEAACAGMVEDPTWARDLLRRLGAEALGGAPLRRVADTGCGQLLLDYQLAVRPVGFAAAAAFVRRHHQHCDAPAAWRFGAALVNGMTSLGVVMVGNPVARGLMGRGTVEVNRLCLRRDVPAVLRWNGCSKLYGWAAREAARRGFERIVTYTRADEEDGGSLRAAGWTCDGRVRGRSWNTPGRARRDHGVPVDKLRWSRALRPARPASRPPRPATVMPFTLDAA</sequence>
<reference evidence="2" key="1">
    <citation type="submission" date="2022-04" db="EMBL/GenBank/DDBJ databases">
        <title>Roseomonas acroporae sp. nov., isolated from coral Acropora digitifera.</title>
        <authorList>
            <person name="Sun H."/>
        </authorList>
    </citation>
    <scope>NUCLEOTIDE SEQUENCE</scope>
    <source>
        <strain evidence="2">NAR14</strain>
    </source>
</reference>
<dbReference type="InterPro" id="IPR053780">
    <property type="entry name" value="Gp66-like"/>
</dbReference>
<evidence type="ECO:0000256" key="1">
    <source>
        <dbReference type="SAM" id="MobiDB-lite"/>
    </source>
</evidence>
<evidence type="ECO:0000313" key="3">
    <source>
        <dbReference type="Proteomes" id="UP001139516"/>
    </source>
</evidence>
<dbReference type="Proteomes" id="UP001139516">
    <property type="component" value="Unassembled WGS sequence"/>
</dbReference>
<comment type="caution">
    <text evidence="2">The sequence shown here is derived from an EMBL/GenBank/DDBJ whole genome shotgun (WGS) entry which is preliminary data.</text>
</comment>
<proteinExistence type="predicted"/>
<dbReference type="EMBL" id="JALPRX010000158">
    <property type="protein sequence ID" value="MCK8787939.1"/>
    <property type="molecule type" value="Genomic_DNA"/>
</dbReference>
<protein>
    <submittedName>
        <fullName evidence="2">Uncharacterized protein</fullName>
    </submittedName>
</protein>
<dbReference type="RefSeq" id="WP_248669984.1">
    <property type="nucleotide sequence ID" value="NZ_JALPRX010000158.1"/>
</dbReference>
<gene>
    <name evidence="2" type="ORF">M0638_26645</name>
</gene>
<dbReference type="AlphaFoldDB" id="A0A9X1YBW8"/>
<evidence type="ECO:0000313" key="2">
    <source>
        <dbReference type="EMBL" id="MCK8787939.1"/>
    </source>
</evidence>
<keyword evidence="3" id="KW-1185">Reference proteome</keyword>
<feature type="region of interest" description="Disordered" evidence="1">
    <location>
        <begin position="248"/>
        <end position="270"/>
    </location>
</feature>
<organism evidence="2 3">
    <name type="scientific">Roseomonas acroporae</name>
    <dbReference type="NCBI Taxonomy" id="2937791"/>
    <lineage>
        <taxon>Bacteria</taxon>
        <taxon>Pseudomonadati</taxon>
        <taxon>Pseudomonadota</taxon>
        <taxon>Alphaproteobacteria</taxon>
        <taxon>Acetobacterales</taxon>
        <taxon>Roseomonadaceae</taxon>
        <taxon>Roseomonas</taxon>
    </lineage>
</organism>
<name>A0A9X1YBW8_9PROT</name>
<accession>A0A9X1YBW8</accession>
<dbReference type="NCBIfam" id="NF045478">
    <property type="entry name" value="XF1762_fam"/>
    <property type="match status" value="1"/>
</dbReference>